<evidence type="ECO:0000313" key="2">
    <source>
        <dbReference type="Proteomes" id="UP000001338"/>
    </source>
</evidence>
<evidence type="ECO:0000313" key="1">
    <source>
        <dbReference type="EMBL" id="EKR62349.1"/>
    </source>
</evidence>
<comment type="caution">
    <text evidence="1">The sequence shown here is derived from an EMBL/GenBank/DDBJ whole genome shotgun (WGS) entry which is preliminary data.</text>
</comment>
<protein>
    <submittedName>
        <fullName evidence="1">Uncharacterized protein</fullName>
    </submittedName>
</protein>
<proteinExistence type="predicted"/>
<sequence>MVVKRRIRITAASILFEFFPKIIEPVPVKDGVATNVSHMMREIPHTERIGKLFLPTTVRNY</sequence>
<dbReference type="GeneID" id="61111677"/>
<gene>
    <name evidence="1" type="ORF">LEP1GSC036_1512</name>
</gene>
<organism evidence="1 2">
    <name type="scientific">Leptospira weilii str. 2006001853</name>
    <dbReference type="NCBI Taxonomy" id="1001589"/>
    <lineage>
        <taxon>Bacteria</taxon>
        <taxon>Pseudomonadati</taxon>
        <taxon>Spirochaetota</taxon>
        <taxon>Spirochaetia</taxon>
        <taxon>Leptospirales</taxon>
        <taxon>Leptospiraceae</taxon>
        <taxon>Leptospira</taxon>
    </lineage>
</organism>
<accession>A0A828YWU5</accession>
<reference evidence="1 2" key="1">
    <citation type="submission" date="2012-10" db="EMBL/GenBank/DDBJ databases">
        <authorList>
            <person name="Harkins D.M."/>
            <person name="Durkin A.S."/>
            <person name="Brinkac L.M."/>
            <person name="Haft D.H."/>
            <person name="Selengut J.D."/>
            <person name="Sanka R."/>
            <person name="DePew J."/>
            <person name="Purushe J."/>
            <person name="Whelen A.C."/>
            <person name="Vinetz J.M."/>
            <person name="Sutton G.G."/>
            <person name="Nierman W.C."/>
            <person name="Fouts D.E."/>
        </authorList>
    </citation>
    <scope>NUCLEOTIDE SEQUENCE [LARGE SCALE GENOMIC DNA]</scope>
    <source>
        <strain evidence="1 2">2006001853</strain>
    </source>
</reference>
<dbReference type="AlphaFoldDB" id="A0A828YWU5"/>
<dbReference type="Proteomes" id="UP000001338">
    <property type="component" value="Unassembled WGS sequence"/>
</dbReference>
<dbReference type="EMBL" id="AFLV02000081">
    <property type="protein sequence ID" value="EKR62349.1"/>
    <property type="molecule type" value="Genomic_DNA"/>
</dbReference>
<name>A0A828YWU5_9LEPT</name>
<dbReference type="RefSeq" id="WP_004495560.1">
    <property type="nucleotide sequence ID" value="NZ_AFLV02000081.1"/>
</dbReference>